<dbReference type="GO" id="GO:0016020">
    <property type="term" value="C:membrane"/>
    <property type="evidence" value="ECO:0007669"/>
    <property type="project" value="UniProtKB-SubCell"/>
</dbReference>
<evidence type="ECO:0000259" key="8">
    <source>
        <dbReference type="SMART" id="SM01328"/>
    </source>
</evidence>
<gene>
    <name evidence="9" type="primary">LOC115042532</name>
</gene>
<feature type="domain" description="3CxxC-type" evidence="8">
    <location>
        <begin position="46"/>
        <end position="156"/>
    </location>
</feature>
<proteinExistence type="predicted"/>
<protein>
    <recommendedName>
        <fullName evidence="8">3CxxC-type domain-containing protein</fullName>
    </recommendedName>
</protein>
<dbReference type="Pfam" id="PF13695">
    <property type="entry name" value="Zn_ribbon_3CxxC"/>
    <property type="match status" value="1"/>
</dbReference>
<evidence type="ECO:0000256" key="6">
    <source>
        <dbReference type="ARBA" id="ARBA00022989"/>
    </source>
</evidence>
<name>A0A665X3T0_ECHNA</name>
<dbReference type="Ensembl" id="ENSENLT00000052173.1">
    <property type="protein sequence ID" value="ENSENLP00000050930.1"/>
    <property type="gene ID" value="ENSENLG00000021399.1"/>
</dbReference>
<accession>A0A665X3T0</accession>
<reference evidence="9" key="1">
    <citation type="submission" date="2021-04" db="EMBL/GenBank/DDBJ databases">
        <authorList>
            <consortium name="Wellcome Sanger Institute Data Sharing"/>
        </authorList>
    </citation>
    <scope>NUCLEOTIDE SEQUENCE [LARGE SCALE GENOMIC DNA]</scope>
</reference>
<dbReference type="AlphaFoldDB" id="A0A665X3T0"/>
<dbReference type="OMA" id="DSWELIM"/>
<reference evidence="9" key="2">
    <citation type="submission" date="2025-08" db="UniProtKB">
        <authorList>
            <consortium name="Ensembl"/>
        </authorList>
    </citation>
    <scope>IDENTIFICATION</scope>
</reference>
<evidence type="ECO:0000256" key="2">
    <source>
        <dbReference type="ARBA" id="ARBA00022692"/>
    </source>
</evidence>
<dbReference type="GO" id="GO:0051205">
    <property type="term" value="P:protein insertion into membrane"/>
    <property type="evidence" value="ECO:0007669"/>
    <property type="project" value="TreeGrafter"/>
</dbReference>
<dbReference type="InParanoid" id="A0A665X3T0"/>
<evidence type="ECO:0000313" key="9">
    <source>
        <dbReference type="Ensembl" id="ENSENLP00000050930.1"/>
    </source>
</evidence>
<evidence type="ECO:0000256" key="1">
    <source>
        <dbReference type="ARBA" id="ARBA00004167"/>
    </source>
</evidence>
<dbReference type="PANTHER" id="PTHR14402">
    <property type="entry name" value="RECEPTOR TRANSPORTING PROTEIN"/>
    <property type="match status" value="1"/>
</dbReference>
<evidence type="ECO:0000313" key="10">
    <source>
        <dbReference type="Proteomes" id="UP000472264"/>
    </source>
</evidence>
<keyword evidence="3" id="KW-0479">Metal-binding</keyword>
<dbReference type="InterPro" id="IPR026096">
    <property type="entry name" value="R-trans_p"/>
</dbReference>
<evidence type="ECO:0000256" key="3">
    <source>
        <dbReference type="ARBA" id="ARBA00022723"/>
    </source>
</evidence>
<keyword evidence="10" id="KW-1185">Reference proteome</keyword>
<keyword evidence="4" id="KW-0863">Zinc-finger</keyword>
<keyword evidence="2" id="KW-0812">Transmembrane</keyword>
<keyword evidence="7" id="KW-0472">Membrane</keyword>
<dbReference type="InterPro" id="IPR027377">
    <property type="entry name" value="ZAR1/RTP1-5-like_Znf-3CxxC"/>
</dbReference>
<dbReference type="GO" id="GO:0031849">
    <property type="term" value="F:olfactory receptor binding"/>
    <property type="evidence" value="ECO:0007669"/>
    <property type="project" value="TreeGrafter"/>
</dbReference>
<sequence length="186" mass="21743">MEISEWTRIFQNEGKGLLHGDNWTLMFDSNIVPESPEYRWEMYIRNTSARSVFECPECLRGWPSNRVMVVFHMRLMNGAGTVKVRRLRQNCKNCYEAQMADPVIASDNINTLMKNLVKKIRIKCYHENLDQGNYNHPRFDVNSPHEPDHCEGCMTGILFESLLQLDTKTGNYKVLIFKSLRVLCIH</sequence>
<keyword evidence="5" id="KW-0862">Zinc</keyword>
<dbReference type="Proteomes" id="UP000472264">
    <property type="component" value="Chromosome 4"/>
</dbReference>
<evidence type="ECO:0000256" key="7">
    <source>
        <dbReference type="ARBA" id="ARBA00023136"/>
    </source>
</evidence>
<dbReference type="SMART" id="SM01328">
    <property type="entry name" value="zf-3CxxC"/>
    <property type="match status" value="1"/>
</dbReference>
<comment type="subcellular location">
    <subcellularLocation>
        <location evidence="1">Membrane</location>
        <topology evidence="1">Single-pass membrane protein</topology>
    </subcellularLocation>
</comment>
<dbReference type="GO" id="GO:0008270">
    <property type="term" value="F:zinc ion binding"/>
    <property type="evidence" value="ECO:0007669"/>
    <property type="project" value="UniProtKB-KW"/>
</dbReference>
<keyword evidence="6" id="KW-1133">Transmembrane helix</keyword>
<evidence type="ECO:0000256" key="5">
    <source>
        <dbReference type="ARBA" id="ARBA00022833"/>
    </source>
</evidence>
<dbReference type="GO" id="GO:0006612">
    <property type="term" value="P:protein targeting to membrane"/>
    <property type="evidence" value="ECO:0007669"/>
    <property type="project" value="TreeGrafter"/>
</dbReference>
<organism evidence="9 10">
    <name type="scientific">Echeneis naucrates</name>
    <name type="common">Live sharksucker</name>
    <dbReference type="NCBI Taxonomy" id="173247"/>
    <lineage>
        <taxon>Eukaryota</taxon>
        <taxon>Metazoa</taxon>
        <taxon>Chordata</taxon>
        <taxon>Craniata</taxon>
        <taxon>Vertebrata</taxon>
        <taxon>Euteleostomi</taxon>
        <taxon>Actinopterygii</taxon>
        <taxon>Neopterygii</taxon>
        <taxon>Teleostei</taxon>
        <taxon>Neoteleostei</taxon>
        <taxon>Acanthomorphata</taxon>
        <taxon>Carangaria</taxon>
        <taxon>Carangiformes</taxon>
        <taxon>Echeneidae</taxon>
        <taxon>Echeneis</taxon>
    </lineage>
</organism>
<reference evidence="9" key="3">
    <citation type="submission" date="2025-09" db="UniProtKB">
        <authorList>
            <consortium name="Ensembl"/>
        </authorList>
    </citation>
    <scope>IDENTIFICATION</scope>
</reference>
<evidence type="ECO:0000256" key="4">
    <source>
        <dbReference type="ARBA" id="ARBA00022771"/>
    </source>
</evidence>
<dbReference type="PANTHER" id="PTHR14402:SF8">
    <property type="entry name" value="RECEPTOR-TRANSPORTING PROTEIN 4"/>
    <property type="match status" value="1"/>
</dbReference>